<dbReference type="AlphaFoldDB" id="A0A1C1YYP3"/>
<evidence type="ECO:0000313" key="2">
    <source>
        <dbReference type="EMBL" id="OCW58595.1"/>
    </source>
</evidence>
<evidence type="ECO:0008006" key="4">
    <source>
        <dbReference type="Google" id="ProtNLM"/>
    </source>
</evidence>
<organism evidence="2 3">
    <name type="scientific">Hoeflea olei</name>
    <dbReference type="NCBI Taxonomy" id="1480615"/>
    <lineage>
        <taxon>Bacteria</taxon>
        <taxon>Pseudomonadati</taxon>
        <taxon>Pseudomonadota</taxon>
        <taxon>Alphaproteobacteria</taxon>
        <taxon>Hyphomicrobiales</taxon>
        <taxon>Rhizobiaceae</taxon>
        <taxon>Hoeflea</taxon>
    </lineage>
</organism>
<dbReference type="Proteomes" id="UP000094795">
    <property type="component" value="Unassembled WGS sequence"/>
</dbReference>
<reference evidence="2 3" key="1">
    <citation type="submission" date="2015-12" db="EMBL/GenBank/DDBJ databases">
        <authorList>
            <person name="Shamseldin A."/>
            <person name="Moawad H."/>
            <person name="Abd El-Rahim W.M."/>
            <person name="Sadowsky M.J."/>
        </authorList>
    </citation>
    <scope>NUCLEOTIDE SEQUENCE [LARGE SCALE GENOMIC DNA]</scope>
    <source>
        <strain evidence="2 3">JC234</strain>
    </source>
</reference>
<accession>A0A1C1YYP3</accession>
<protein>
    <recommendedName>
        <fullName evidence="4">C-type lysozyme inhibitor domain-containing protein</fullName>
    </recommendedName>
</protein>
<evidence type="ECO:0000256" key="1">
    <source>
        <dbReference type="SAM" id="SignalP"/>
    </source>
</evidence>
<sequence length="216" mass="22431">MKKMCRAAPAARVLLALAPLAGGVSAAAAAESTVYTCESESDVHYSVTVERAEDGSSIARIVPQSAYHTAARSAAETQTARAEPVASGFRFSSPGFTFSGKGEDVQLGFRDYPDGAPFRCTRKVAAGEGAEINQAGRSLGGRLRSGPGTEYPAAGSLAEGTPVKVIRNAGMRFNGYDWFEVMQSGSTAFQWGGILCWDGVPIDGMFGDCAATLSGG</sequence>
<gene>
    <name evidence="2" type="ORF">AWJ14_05475</name>
</gene>
<name>A0A1C1YYP3_9HYPH</name>
<keyword evidence="1" id="KW-0732">Signal</keyword>
<feature type="chain" id="PRO_5008656646" description="C-type lysozyme inhibitor domain-containing protein" evidence="1">
    <location>
        <begin position="30"/>
        <end position="216"/>
    </location>
</feature>
<dbReference type="EMBL" id="LQZT01000005">
    <property type="protein sequence ID" value="OCW58595.1"/>
    <property type="molecule type" value="Genomic_DNA"/>
</dbReference>
<dbReference type="Gene3D" id="2.30.30.40">
    <property type="entry name" value="SH3 Domains"/>
    <property type="match status" value="1"/>
</dbReference>
<comment type="caution">
    <text evidence="2">The sequence shown here is derived from an EMBL/GenBank/DDBJ whole genome shotgun (WGS) entry which is preliminary data.</text>
</comment>
<keyword evidence="3" id="KW-1185">Reference proteome</keyword>
<feature type="signal peptide" evidence="1">
    <location>
        <begin position="1"/>
        <end position="29"/>
    </location>
</feature>
<proteinExistence type="predicted"/>
<evidence type="ECO:0000313" key="3">
    <source>
        <dbReference type="Proteomes" id="UP000094795"/>
    </source>
</evidence>